<dbReference type="Proteomes" id="UP001059596">
    <property type="component" value="Chromosome 3R"/>
</dbReference>
<accession>A0A9Q0BWV2</accession>
<keyword evidence="2" id="KW-1185">Reference proteome</keyword>
<sequence>MQSLYFQLHMLFGFGQNSTSVLAFSTTREPNKRVNILRYKISIGFLITTPCHVLNNRI</sequence>
<reference evidence="1" key="1">
    <citation type="journal article" date="2023" name="Genome Biol. Evol.">
        <title>Long-read-based Genome Assembly of Drosophila gunungcola Reveals Fewer Chemosensory Genes in Flower-breeding Species.</title>
        <authorList>
            <person name="Negi A."/>
            <person name="Liao B.Y."/>
            <person name="Yeh S.D."/>
        </authorList>
    </citation>
    <scope>NUCLEOTIDE SEQUENCE</scope>
    <source>
        <strain evidence="1">Sukarami</strain>
    </source>
</reference>
<dbReference type="EMBL" id="JAMKOV010000001">
    <property type="protein sequence ID" value="KAI8046639.1"/>
    <property type="molecule type" value="Genomic_DNA"/>
</dbReference>
<evidence type="ECO:0000313" key="2">
    <source>
        <dbReference type="Proteomes" id="UP001059596"/>
    </source>
</evidence>
<proteinExistence type="predicted"/>
<comment type="caution">
    <text evidence="1">The sequence shown here is derived from an EMBL/GenBank/DDBJ whole genome shotgun (WGS) entry which is preliminary data.</text>
</comment>
<organism evidence="1 2">
    <name type="scientific">Drosophila gunungcola</name>
    <name type="common">fruit fly</name>
    <dbReference type="NCBI Taxonomy" id="103775"/>
    <lineage>
        <taxon>Eukaryota</taxon>
        <taxon>Metazoa</taxon>
        <taxon>Ecdysozoa</taxon>
        <taxon>Arthropoda</taxon>
        <taxon>Hexapoda</taxon>
        <taxon>Insecta</taxon>
        <taxon>Pterygota</taxon>
        <taxon>Neoptera</taxon>
        <taxon>Endopterygota</taxon>
        <taxon>Diptera</taxon>
        <taxon>Brachycera</taxon>
        <taxon>Muscomorpha</taxon>
        <taxon>Ephydroidea</taxon>
        <taxon>Drosophilidae</taxon>
        <taxon>Drosophila</taxon>
        <taxon>Sophophora</taxon>
    </lineage>
</organism>
<protein>
    <submittedName>
        <fullName evidence="1">Uncharacterized protein</fullName>
    </submittedName>
</protein>
<evidence type="ECO:0000313" key="1">
    <source>
        <dbReference type="EMBL" id="KAI8046639.1"/>
    </source>
</evidence>
<name>A0A9Q0BWV2_9MUSC</name>
<gene>
    <name evidence="1" type="ORF">M5D96_002852</name>
</gene>
<dbReference type="AlphaFoldDB" id="A0A9Q0BWV2"/>